<comment type="caution">
    <text evidence="2">The sequence shown here is derived from an EMBL/GenBank/DDBJ whole genome shotgun (WGS) entry which is preliminary data.</text>
</comment>
<evidence type="ECO:0000313" key="2">
    <source>
        <dbReference type="EMBL" id="KAJ2776172.1"/>
    </source>
</evidence>
<gene>
    <name evidence="2" type="ORF">H4R18_005810</name>
</gene>
<dbReference type="Proteomes" id="UP001140217">
    <property type="component" value="Unassembled WGS sequence"/>
</dbReference>
<protein>
    <recommendedName>
        <fullName evidence="4">Mediator of RNA polymerase II transcription subunit 9</fullName>
    </recommendedName>
</protein>
<proteinExistence type="predicted"/>
<evidence type="ECO:0000313" key="3">
    <source>
        <dbReference type="Proteomes" id="UP001140217"/>
    </source>
</evidence>
<evidence type="ECO:0008006" key="4">
    <source>
        <dbReference type="Google" id="ProtNLM"/>
    </source>
</evidence>
<dbReference type="EMBL" id="JANBUL010000388">
    <property type="protein sequence ID" value="KAJ2776172.1"/>
    <property type="molecule type" value="Genomic_DNA"/>
</dbReference>
<name>A0A9W8H0I2_9FUNG</name>
<accession>A0A9W8H0I2</accession>
<sequence>MDAALDRVDSSVEAALRTLFPPATRDAAAGDAQQRAQDFAAQVALVRQQLEELRARADAPPEPRAAPEAALEREIADLQRDIRAKDAVLAKYRAALARHIDRLRRVDEENRACIDGFVMIFKETCYLI</sequence>
<feature type="coiled-coil region" evidence="1">
    <location>
        <begin position="36"/>
        <end position="109"/>
    </location>
</feature>
<reference evidence="2" key="1">
    <citation type="submission" date="2022-07" db="EMBL/GenBank/DDBJ databases">
        <title>Phylogenomic reconstructions and comparative analyses of Kickxellomycotina fungi.</title>
        <authorList>
            <person name="Reynolds N.K."/>
            <person name="Stajich J.E."/>
            <person name="Barry K."/>
            <person name="Grigoriev I.V."/>
            <person name="Crous P."/>
            <person name="Smith M.E."/>
        </authorList>
    </citation>
    <scope>NUCLEOTIDE SEQUENCE</scope>
    <source>
        <strain evidence="2">NBRC 105414</strain>
    </source>
</reference>
<organism evidence="2 3">
    <name type="scientific">Coemansia javaensis</name>
    <dbReference type="NCBI Taxonomy" id="2761396"/>
    <lineage>
        <taxon>Eukaryota</taxon>
        <taxon>Fungi</taxon>
        <taxon>Fungi incertae sedis</taxon>
        <taxon>Zoopagomycota</taxon>
        <taxon>Kickxellomycotina</taxon>
        <taxon>Kickxellomycetes</taxon>
        <taxon>Kickxellales</taxon>
        <taxon>Kickxellaceae</taxon>
        <taxon>Coemansia</taxon>
    </lineage>
</organism>
<dbReference type="AlphaFoldDB" id="A0A9W8H0I2"/>
<dbReference type="OrthoDB" id="5553800at2759"/>
<keyword evidence="3" id="KW-1185">Reference proteome</keyword>
<evidence type="ECO:0000256" key="1">
    <source>
        <dbReference type="SAM" id="Coils"/>
    </source>
</evidence>
<keyword evidence="1" id="KW-0175">Coiled coil</keyword>